<organism evidence="2 3">
    <name type="scientific">Bacillus mesophilus</name>
    <dbReference type="NCBI Taxonomy" id="1808955"/>
    <lineage>
        <taxon>Bacteria</taxon>
        <taxon>Bacillati</taxon>
        <taxon>Bacillota</taxon>
        <taxon>Bacilli</taxon>
        <taxon>Bacillales</taxon>
        <taxon>Bacillaceae</taxon>
        <taxon>Bacillus</taxon>
    </lineage>
</organism>
<sequence>MVESKSLSLTILIGTWLSVSIVFLAGEIIFRYGALAGILVVAALLTSFILLMPLLKYEPSLTPKLNSYRSVIFFIWLLEILILNMFIGTIVLEVGFHMSRLTSFLLHFIVMVSVLIGLNPSKKVLNFIIVVNITLIFVLAQFLPTYIYLQEGIETVYHNLLHYHPKVLHINQEHHLIYFVVAIFIFSSKFFLLLPLFRKYGGSDAWTGIRKLFVCILIIATMILAFSTMTIFAMTQNLTTEHLNELLLLLIKKQSSPFVFHLIIVMLYLLTILSTVISFREFEFITKLKLNTSRHKMIQVAILCFLFIFTAFIYKKGATILSIYFYLGSIIGMLSFFLVIIACIKLIKLKSNNI</sequence>
<evidence type="ECO:0000313" key="2">
    <source>
        <dbReference type="EMBL" id="NEY72341.1"/>
    </source>
</evidence>
<feature type="transmembrane region" description="Helical" evidence="1">
    <location>
        <begin position="209"/>
        <end position="238"/>
    </location>
</feature>
<gene>
    <name evidence="2" type="ORF">G4D63_11450</name>
</gene>
<feature type="transmembrane region" description="Helical" evidence="1">
    <location>
        <begin position="323"/>
        <end position="347"/>
    </location>
</feature>
<dbReference type="AlphaFoldDB" id="A0A6M0Q7L3"/>
<accession>A0A6M0Q7L3</accession>
<feature type="transmembrane region" description="Helical" evidence="1">
    <location>
        <begin position="7"/>
        <end position="26"/>
    </location>
</feature>
<feature type="transmembrane region" description="Helical" evidence="1">
    <location>
        <begin position="98"/>
        <end position="118"/>
    </location>
</feature>
<dbReference type="EMBL" id="JAAIWM010000003">
    <property type="protein sequence ID" value="NEY72341.1"/>
    <property type="molecule type" value="Genomic_DNA"/>
</dbReference>
<protein>
    <recommendedName>
        <fullName evidence="4">GerAB/ArcD/ProY family transporter</fullName>
    </recommendedName>
</protein>
<feature type="transmembrane region" description="Helical" evidence="1">
    <location>
        <begin position="258"/>
        <end position="279"/>
    </location>
</feature>
<feature type="transmembrane region" description="Helical" evidence="1">
    <location>
        <begin position="300"/>
        <end position="317"/>
    </location>
</feature>
<feature type="transmembrane region" description="Helical" evidence="1">
    <location>
        <begin position="32"/>
        <end position="51"/>
    </location>
</feature>
<reference evidence="2 3" key="1">
    <citation type="submission" date="2020-02" db="EMBL/GenBank/DDBJ databases">
        <title>Bacillus aquiflavi sp. nov., isolated from yellow water of strong flavor Chinese baijiu in Yibin region of China.</title>
        <authorList>
            <person name="Xie J."/>
        </authorList>
    </citation>
    <scope>NUCLEOTIDE SEQUENCE [LARGE SCALE GENOMIC DNA]</scope>
    <source>
        <strain evidence="2 3">SA4</strain>
    </source>
</reference>
<feature type="transmembrane region" description="Helical" evidence="1">
    <location>
        <begin position="71"/>
        <end position="92"/>
    </location>
</feature>
<evidence type="ECO:0000256" key="1">
    <source>
        <dbReference type="SAM" id="Phobius"/>
    </source>
</evidence>
<comment type="caution">
    <text evidence="2">The sequence shown here is derived from an EMBL/GenBank/DDBJ whole genome shotgun (WGS) entry which is preliminary data.</text>
</comment>
<keyword evidence="3" id="KW-1185">Reference proteome</keyword>
<keyword evidence="1" id="KW-0812">Transmembrane</keyword>
<dbReference type="Proteomes" id="UP000481043">
    <property type="component" value="Unassembled WGS sequence"/>
</dbReference>
<dbReference type="RefSeq" id="WP_163179789.1">
    <property type="nucleotide sequence ID" value="NZ_JAAIWM010000003.1"/>
</dbReference>
<name>A0A6M0Q7L3_9BACI</name>
<evidence type="ECO:0008006" key="4">
    <source>
        <dbReference type="Google" id="ProtNLM"/>
    </source>
</evidence>
<proteinExistence type="predicted"/>
<evidence type="ECO:0000313" key="3">
    <source>
        <dbReference type="Proteomes" id="UP000481043"/>
    </source>
</evidence>
<feature type="transmembrane region" description="Helical" evidence="1">
    <location>
        <begin position="176"/>
        <end position="197"/>
    </location>
</feature>
<keyword evidence="1" id="KW-0472">Membrane</keyword>
<feature type="transmembrane region" description="Helical" evidence="1">
    <location>
        <begin position="125"/>
        <end position="149"/>
    </location>
</feature>
<keyword evidence="1" id="KW-1133">Transmembrane helix</keyword>